<feature type="transmembrane region" description="Helical" evidence="2">
    <location>
        <begin position="109"/>
        <end position="136"/>
    </location>
</feature>
<keyword evidence="4" id="KW-1185">Reference proteome</keyword>
<accession>A0ABV3AMR9</accession>
<feature type="transmembrane region" description="Helical" evidence="2">
    <location>
        <begin position="38"/>
        <end position="57"/>
    </location>
</feature>
<comment type="caution">
    <text evidence="3">The sequence shown here is derived from an EMBL/GenBank/DDBJ whole genome shotgun (WGS) entry which is preliminary data.</text>
</comment>
<protein>
    <recommendedName>
        <fullName evidence="5">Integral membrane protein</fullName>
    </recommendedName>
</protein>
<proteinExistence type="predicted"/>
<evidence type="ECO:0008006" key="5">
    <source>
        <dbReference type="Google" id="ProtNLM"/>
    </source>
</evidence>
<gene>
    <name evidence="3" type="ORF">AB0H04_41540</name>
</gene>
<name>A0ABV3AMR9_9ACTN</name>
<evidence type="ECO:0000313" key="3">
    <source>
        <dbReference type="EMBL" id="MEU5713229.1"/>
    </source>
</evidence>
<keyword evidence="2" id="KW-1133">Transmembrane helix</keyword>
<feature type="region of interest" description="Disordered" evidence="1">
    <location>
        <begin position="1"/>
        <end position="20"/>
    </location>
</feature>
<dbReference type="Proteomes" id="UP001551011">
    <property type="component" value="Unassembled WGS sequence"/>
</dbReference>
<feature type="transmembrane region" description="Helical" evidence="2">
    <location>
        <begin position="69"/>
        <end position="88"/>
    </location>
</feature>
<sequence length="202" mass="21956">MSNATRSGPRDRPPRTAPRPAPWGLLTLPFRRDTWRRLLYALLVPLVAGLVLVLQFVMKAAHDSGHPGVGPLVLFAALLGAAVVGPAFERMRLRFFFGEHLGPRDGGRFAGAVTFFFVNALLTTASFAATVGWVIVSARNLTYPIWGWAPYPDPAWGGPSPVGAVALHFAAGVVAFFALPWVVVRVTEWQRAAVRRFAAGER</sequence>
<dbReference type="RefSeq" id="WP_030986045.1">
    <property type="nucleotide sequence ID" value="NZ_JBEXDP010000048.1"/>
</dbReference>
<reference evidence="3 4" key="1">
    <citation type="submission" date="2024-06" db="EMBL/GenBank/DDBJ databases">
        <title>The Natural Products Discovery Center: Release of the First 8490 Sequenced Strains for Exploring Actinobacteria Biosynthetic Diversity.</title>
        <authorList>
            <person name="Kalkreuter E."/>
            <person name="Kautsar S.A."/>
            <person name="Yang D."/>
            <person name="Bader C.D."/>
            <person name="Teijaro C.N."/>
            <person name="Fluegel L."/>
            <person name="Davis C.M."/>
            <person name="Simpson J.R."/>
            <person name="Lauterbach L."/>
            <person name="Steele A.D."/>
            <person name="Gui C."/>
            <person name="Meng S."/>
            <person name="Li G."/>
            <person name="Viehrig K."/>
            <person name="Ye F."/>
            <person name="Su P."/>
            <person name="Kiefer A.F."/>
            <person name="Nichols A."/>
            <person name="Cepeda A.J."/>
            <person name="Yan W."/>
            <person name="Fan B."/>
            <person name="Jiang Y."/>
            <person name="Adhikari A."/>
            <person name="Zheng C.-J."/>
            <person name="Schuster L."/>
            <person name="Cowan T.M."/>
            <person name="Smanski M.J."/>
            <person name="Chevrette M.G."/>
            <person name="De Carvalho L.P.S."/>
            <person name="Shen B."/>
        </authorList>
    </citation>
    <scope>NUCLEOTIDE SEQUENCE [LARGE SCALE GENOMIC DNA]</scope>
    <source>
        <strain evidence="3 4">NPDC020594</strain>
    </source>
</reference>
<evidence type="ECO:0000313" key="4">
    <source>
        <dbReference type="Proteomes" id="UP001551011"/>
    </source>
</evidence>
<keyword evidence="2" id="KW-0472">Membrane</keyword>
<evidence type="ECO:0000256" key="2">
    <source>
        <dbReference type="SAM" id="Phobius"/>
    </source>
</evidence>
<feature type="transmembrane region" description="Helical" evidence="2">
    <location>
        <begin position="165"/>
        <end position="186"/>
    </location>
</feature>
<keyword evidence="2" id="KW-0812">Transmembrane</keyword>
<organism evidence="3 4">
    <name type="scientific">Streptomyces flaveolus</name>
    <dbReference type="NCBI Taxonomy" id="67297"/>
    <lineage>
        <taxon>Bacteria</taxon>
        <taxon>Bacillati</taxon>
        <taxon>Actinomycetota</taxon>
        <taxon>Actinomycetes</taxon>
        <taxon>Kitasatosporales</taxon>
        <taxon>Streptomycetaceae</taxon>
        <taxon>Streptomyces</taxon>
    </lineage>
</organism>
<dbReference type="EMBL" id="JBFAEG010000047">
    <property type="protein sequence ID" value="MEU5713229.1"/>
    <property type="molecule type" value="Genomic_DNA"/>
</dbReference>
<evidence type="ECO:0000256" key="1">
    <source>
        <dbReference type="SAM" id="MobiDB-lite"/>
    </source>
</evidence>